<feature type="region of interest" description="Disordered" evidence="1">
    <location>
        <begin position="1"/>
        <end position="121"/>
    </location>
</feature>
<dbReference type="RefSeq" id="WP_168132556.1">
    <property type="nucleotide sequence ID" value="NZ_JAAVJH010000001.1"/>
</dbReference>
<keyword evidence="3" id="KW-1185">Reference proteome</keyword>
<feature type="compositionally biased region" description="Pro residues" evidence="1">
    <location>
        <begin position="85"/>
        <end position="101"/>
    </location>
</feature>
<dbReference type="Proteomes" id="UP000732399">
    <property type="component" value="Unassembled WGS sequence"/>
</dbReference>
<reference evidence="2 3" key="1">
    <citation type="submission" date="2020-03" db="EMBL/GenBank/DDBJ databases">
        <authorList>
            <person name="Wang L."/>
            <person name="He N."/>
            <person name="Li Y."/>
            <person name="Fang Y."/>
            <person name="Zhang F."/>
        </authorList>
    </citation>
    <scope>NUCLEOTIDE SEQUENCE [LARGE SCALE GENOMIC DNA]</scope>
    <source>
        <strain evidence="2 3">36D10-4-7</strain>
    </source>
</reference>
<evidence type="ECO:0000256" key="1">
    <source>
        <dbReference type="SAM" id="MobiDB-lite"/>
    </source>
</evidence>
<proteinExistence type="predicted"/>
<comment type="caution">
    <text evidence="2">The sequence shown here is derived from an EMBL/GenBank/DDBJ whole genome shotgun (WGS) entry which is preliminary data.</text>
</comment>
<protein>
    <submittedName>
        <fullName evidence="2">DUF2497 domain-containing protein</fullName>
    </submittedName>
</protein>
<evidence type="ECO:0000313" key="2">
    <source>
        <dbReference type="EMBL" id="NJR77039.1"/>
    </source>
</evidence>
<accession>A0ABX1CG87</accession>
<feature type="compositionally biased region" description="Low complexity" evidence="1">
    <location>
        <begin position="62"/>
        <end position="84"/>
    </location>
</feature>
<gene>
    <name evidence="2" type="ORF">HBH26_00225</name>
</gene>
<dbReference type="InterPro" id="IPR019632">
    <property type="entry name" value="DUF2497"/>
</dbReference>
<organism evidence="2 3">
    <name type="scientific">Sphingomonas corticis</name>
    <dbReference type="NCBI Taxonomy" id="2722791"/>
    <lineage>
        <taxon>Bacteria</taxon>
        <taxon>Pseudomonadati</taxon>
        <taxon>Pseudomonadota</taxon>
        <taxon>Alphaproteobacteria</taxon>
        <taxon>Sphingomonadales</taxon>
        <taxon>Sphingomonadaceae</taxon>
        <taxon>Sphingomonas</taxon>
    </lineage>
</organism>
<evidence type="ECO:0000313" key="3">
    <source>
        <dbReference type="Proteomes" id="UP000732399"/>
    </source>
</evidence>
<sequence length="183" mass="18942">MGDMSAEPSMEDILASIKRVIKEGETQGPPRRMSPRPAPAAPVDDDAGLRTDREEILELRQPLAPAEAPSPAAERAAPVAAPPFDHAPPAPASPAPSPPPSAAAAPAAPLAAGVSSATAEATRDALGALSRLVVRPEPGTDGTLEGLVRDMLRPMLSDWLDAHLPGLVEDMVAREIARITNRG</sequence>
<name>A0ABX1CG87_9SPHN</name>
<feature type="compositionally biased region" description="Low complexity" evidence="1">
    <location>
        <begin position="102"/>
        <end position="119"/>
    </location>
</feature>
<dbReference type="EMBL" id="JAAVJH010000001">
    <property type="protein sequence ID" value="NJR77039.1"/>
    <property type="molecule type" value="Genomic_DNA"/>
</dbReference>
<feature type="compositionally biased region" description="Basic and acidic residues" evidence="1">
    <location>
        <begin position="47"/>
        <end position="58"/>
    </location>
</feature>
<dbReference type="Pfam" id="PF10691">
    <property type="entry name" value="DUF2497"/>
    <property type="match status" value="1"/>
</dbReference>